<feature type="repeat" description="ANK" evidence="3">
    <location>
        <begin position="275"/>
        <end position="307"/>
    </location>
</feature>
<keyword evidence="5" id="KW-1185">Reference proteome</keyword>
<dbReference type="SUPFAM" id="SSF48403">
    <property type="entry name" value="Ankyrin repeat"/>
    <property type="match status" value="1"/>
</dbReference>
<dbReference type="PANTHER" id="PTHR24198:SF165">
    <property type="entry name" value="ANKYRIN REPEAT-CONTAINING PROTEIN-RELATED"/>
    <property type="match status" value="1"/>
</dbReference>
<dbReference type="InterPro" id="IPR002110">
    <property type="entry name" value="Ankyrin_rpt"/>
</dbReference>
<gene>
    <name evidence="4" type="ORF">B0J11DRAFT_446614</name>
</gene>
<organism evidence="4 5">
    <name type="scientific">Dendryphion nanum</name>
    <dbReference type="NCBI Taxonomy" id="256645"/>
    <lineage>
        <taxon>Eukaryota</taxon>
        <taxon>Fungi</taxon>
        <taxon>Dikarya</taxon>
        <taxon>Ascomycota</taxon>
        <taxon>Pezizomycotina</taxon>
        <taxon>Dothideomycetes</taxon>
        <taxon>Pleosporomycetidae</taxon>
        <taxon>Pleosporales</taxon>
        <taxon>Torulaceae</taxon>
        <taxon>Dendryphion</taxon>
    </lineage>
</organism>
<name>A0A9P9IAU9_9PLEO</name>
<keyword evidence="1" id="KW-0677">Repeat</keyword>
<sequence length="377" mass="42499">MAEVASSAVTLATLSLAIISKIAIFLNEAKTVHASVSKLHDALEDFRKIIESVKFTCRGITTQDQDPSRFVSDALAKCYLCLERVELIVNSLASRPADNLLQRINLKIKLDRHKNDIEESIQVIESLMQQINTGITLDQKVNKFIATLRIFQHITGLQTNIAGLSENDPSSHLSLAWSQAETVYEGEETISSCRASLDTNQHRASFYWQATHRPQIPTLNAIIQIKNPEIDSDWERFHHQINMCKGQEGRIRAIQTTLQQHPQSSTLANSTIDKSKRTPLHLAAQHGDTELARILISFSANINAQDSQPRSVLDLALAENQDEFITFLLDHNVDQTIISEENLARFDEIKTALDLQKEQHEKATRKVRKRLRSGVLK</sequence>
<keyword evidence="2 3" id="KW-0040">ANK repeat</keyword>
<dbReference type="Pfam" id="PF12796">
    <property type="entry name" value="Ank_2"/>
    <property type="match status" value="1"/>
</dbReference>
<dbReference type="OrthoDB" id="191139at2759"/>
<dbReference type="SMART" id="SM00248">
    <property type="entry name" value="ANK"/>
    <property type="match status" value="2"/>
</dbReference>
<dbReference type="AlphaFoldDB" id="A0A9P9IAU9"/>
<proteinExistence type="predicted"/>
<evidence type="ECO:0000256" key="2">
    <source>
        <dbReference type="ARBA" id="ARBA00023043"/>
    </source>
</evidence>
<comment type="caution">
    <text evidence="4">The sequence shown here is derived from an EMBL/GenBank/DDBJ whole genome shotgun (WGS) entry which is preliminary data.</text>
</comment>
<dbReference type="PROSITE" id="PS50297">
    <property type="entry name" value="ANK_REP_REGION"/>
    <property type="match status" value="1"/>
</dbReference>
<evidence type="ECO:0000313" key="5">
    <source>
        <dbReference type="Proteomes" id="UP000700596"/>
    </source>
</evidence>
<protein>
    <recommendedName>
        <fullName evidence="6">Ankyrin repeat protein</fullName>
    </recommendedName>
</protein>
<evidence type="ECO:0000313" key="4">
    <source>
        <dbReference type="EMBL" id="KAH7112939.1"/>
    </source>
</evidence>
<dbReference type="EMBL" id="JAGMWT010000020">
    <property type="protein sequence ID" value="KAH7112939.1"/>
    <property type="molecule type" value="Genomic_DNA"/>
</dbReference>
<dbReference type="PANTHER" id="PTHR24198">
    <property type="entry name" value="ANKYRIN REPEAT AND PROTEIN KINASE DOMAIN-CONTAINING PROTEIN"/>
    <property type="match status" value="1"/>
</dbReference>
<dbReference type="PROSITE" id="PS50088">
    <property type="entry name" value="ANK_REPEAT"/>
    <property type="match status" value="1"/>
</dbReference>
<evidence type="ECO:0000256" key="3">
    <source>
        <dbReference type="PROSITE-ProRule" id="PRU00023"/>
    </source>
</evidence>
<evidence type="ECO:0000256" key="1">
    <source>
        <dbReference type="ARBA" id="ARBA00022737"/>
    </source>
</evidence>
<evidence type="ECO:0008006" key="6">
    <source>
        <dbReference type="Google" id="ProtNLM"/>
    </source>
</evidence>
<dbReference type="Proteomes" id="UP000700596">
    <property type="component" value="Unassembled WGS sequence"/>
</dbReference>
<dbReference type="Gene3D" id="1.25.40.20">
    <property type="entry name" value="Ankyrin repeat-containing domain"/>
    <property type="match status" value="1"/>
</dbReference>
<dbReference type="InterPro" id="IPR036770">
    <property type="entry name" value="Ankyrin_rpt-contain_sf"/>
</dbReference>
<accession>A0A9P9IAU9</accession>
<reference evidence="4" key="1">
    <citation type="journal article" date="2021" name="Nat. Commun.">
        <title>Genetic determinants of endophytism in the Arabidopsis root mycobiome.</title>
        <authorList>
            <person name="Mesny F."/>
            <person name="Miyauchi S."/>
            <person name="Thiergart T."/>
            <person name="Pickel B."/>
            <person name="Atanasova L."/>
            <person name="Karlsson M."/>
            <person name="Huettel B."/>
            <person name="Barry K.W."/>
            <person name="Haridas S."/>
            <person name="Chen C."/>
            <person name="Bauer D."/>
            <person name="Andreopoulos W."/>
            <person name="Pangilinan J."/>
            <person name="LaButti K."/>
            <person name="Riley R."/>
            <person name="Lipzen A."/>
            <person name="Clum A."/>
            <person name="Drula E."/>
            <person name="Henrissat B."/>
            <person name="Kohler A."/>
            <person name="Grigoriev I.V."/>
            <person name="Martin F.M."/>
            <person name="Hacquard S."/>
        </authorList>
    </citation>
    <scope>NUCLEOTIDE SEQUENCE</scope>
    <source>
        <strain evidence="4">MPI-CAGE-CH-0243</strain>
    </source>
</reference>